<sequence>MDPEKSRQTEGVEGVPATCSGEGGLSGPVIQPTDRFSPDRVRSRVSPARPNPVTFGRSAGSLSRPSTSGVRHADADAADLPAARFAGPGDTANAKHEREEI</sequence>
<name>A0A8J3KMZ7_9ACTN</name>
<dbReference type="AlphaFoldDB" id="A0A8J3KMZ7"/>
<gene>
    <name evidence="2" type="ORF">Cci01nite_51140</name>
</gene>
<dbReference type="RefSeq" id="WP_147433045.1">
    <property type="nucleotide sequence ID" value="NZ_BONH01000024.1"/>
</dbReference>
<feature type="compositionally biased region" description="Basic and acidic residues" evidence="1">
    <location>
        <begin position="1"/>
        <end position="10"/>
    </location>
</feature>
<keyword evidence="3" id="KW-1185">Reference proteome</keyword>
<comment type="caution">
    <text evidence="2">The sequence shown here is derived from an EMBL/GenBank/DDBJ whole genome shotgun (WGS) entry which is preliminary data.</text>
</comment>
<feature type="compositionally biased region" description="Polar residues" evidence="1">
    <location>
        <begin position="60"/>
        <end position="69"/>
    </location>
</feature>
<dbReference type="EMBL" id="BONH01000024">
    <property type="protein sequence ID" value="GIG00021.1"/>
    <property type="molecule type" value="Genomic_DNA"/>
</dbReference>
<reference evidence="2 3" key="1">
    <citation type="submission" date="2021-01" db="EMBL/GenBank/DDBJ databases">
        <title>Whole genome shotgun sequence of Catellatospora citrea NBRC 14495.</title>
        <authorList>
            <person name="Komaki H."/>
            <person name="Tamura T."/>
        </authorList>
    </citation>
    <scope>NUCLEOTIDE SEQUENCE [LARGE SCALE GENOMIC DNA]</scope>
    <source>
        <strain evidence="2 3">NBRC 14495</strain>
    </source>
</reference>
<evidence type="ECO:0000313" key="2">
    <source>
        <dbReference type="EMBL" id="GIG00021.1"/>
    </source>
</evidence>
<protein>
    <submittedName>
        <fullName evidence="2">Uncharacterized protein</fullName>
    </submittedName>
</protein>
<evidence type="ECO:0000256" key="1">
    <source>
        <dbReference type="SAM" id="MobiDB-lite"/>
    </source>
</evidence>
<evidence type="ECO:0000313" key="3">
    <source>
        <dbReference type="Proteomes" id="UP000659904"/>
    </source>
</evidence>
<dbReference type="Proteomes" id="UP000659904">
    <property type="component" value="Unassembled WGS sequence"/>
</dbReference>
<proteinExistence type="predicted"/>
<organism evidence="2 3">
    <name type="scientific">Catellatospora citrea</name>
    <dbReference type="NCBI Taxonomy" id="53366"/>
    <lineage>
        <taxon>Bacteria</taxon>
        <taxon>Bacillati</taxon>
        <taxon>Actinomycetota</taxon>
        <taxon>Actinomycetes</taxon>
        <taxon>Micromonosporales</taxon>
        <taxon>Micromonosporaceae</taxon>
        <taxon>Catellatospora</taxon>
    </lineage>
</organism>
<accession>A0A8J3KMZ7</accession>
<feature type="region of interest" description="Disordered" evidence="1">
    <location>
        <begin position="1"/>
        <end position="101"/>
    </location>
</feature>